<organism evidence="3 4">
    <name type="scientific">Marchantia polymorpha subsp. ruderalis</name>
    <dbReference type="NCBI Taxonomy" id="1480154"/>
    <lineage>
        <taxon>Eukaryota</taxon>
        <taxon>Viridiplantae</taxon>
        <taxon>Streptophyta</taxon>
        <taxon>Embryophyta</taxon>
        <taxon>Marchantiophyta</taxon>
        <taxon>Marchantiopsida</taxon>
        <taxon>Marchantiidae</taxon>
        <taxon>Marchantiales</taxon>
        <taxon>Marchantiaceae</taxon>
        <taxon>Marchantia</taxon>
    </lineage>
</organism>
<dbReference type="PANTHER" id="PTHR21255:SF67">
    <property type="entry name" value="TCTEX1 DOMAIN-CONTAINING PROTEIN 2"/>
    <property type="match status" value="1"/>
</dbReference>
<reference evidence="2" key="2">
    <citation type="journal article" date="2019" name="Curr. Biol.">
        <title>Chromatin organization in early land plants reveals an ancestral association between H3K27me3, transposons, and constitutive heterochromatin.</title>
        <authorList>
            <person name="Montgomery S.A."/>
            <person name="Tanizawa Y."/>
            <person name="Galik B."/>
            <person name="Wang N."/>
            <person name="Ito T."/>
            <person name="Mochizuki T."/>
            <person name="Akimcheva S."/>
            <person name="Bowman J."/>
            <person name="Cognat V."/>
            <person name="Drouard L."/>
            <person name="Ekker H."/>
            <person name="Houng S."/>
            <person name="Kohchi T."/>
            <person name="Lin S."/>
            <person name="Liu L.D."/>
            <person name="Nakamura Y."/>
            <person name="Valeeva L.R."/>
            <person name="Shakirov E.V."/>
            <person name="Shippen D.E."/>
            <person name="Wei W."/>
            <person name="Yagura M."/>
            <person name="Yamaoka S."/>
            <person name="Yamato K.T."/>
            <person name="Liu C."/>
            <person name="Berger F."/>
        </authorList>
    </citation>
    <scope>NUCLEOTIDE SEQUENCE [LARGE SCALE GENOMIC DNA]</scope>
    <source>
        <strain evidence="2">Tak-1</strain>
    </source>
</reference>
<accession>A0A176W661</accession>
<sequence>MTDSQTTTTTTGKIESLLEAHETLSASADPKPEDLPPHARVVVHTDVPYAPRCRFFPGKAKEMIGAILKEKLTGATYDADTAPMCVREITDAIKAKLKEMDLDRYKLVVQAVLGEQRGQGFQMSCRCFWDPNTDNYAHESFANDSIFCVAGAFAMYLY</sequence>
<evidence type="ECO:0000313" key="3">
    <source>
        <dbReference type="EMBL" id="OAE28567.1"/>
    </source>
</evidence>
<reference evidence="3 4" key="1">
    <citation type="submission" date="2016-03" db="EMBL/GenBank/DDBJ databases">
        <title>Mechanisms controlling the formation of the plant cell surface in tip-growing cells are functionally conserved among land plants.</title>
        <authorList>
            <person name="Honkanen S."/>
            <person name="Jones V.A."/>
            <person name="Morieri G."/>
            <person name="Champion C."/>
            <person name="Hetherington A.J."/>
            <person name="Kelly S."/>
            <person name="Saint-Marcoux D."/>
            <person name="Proust H."/>
            <person name="Prescott H."/>
            <person name="Dolan L."/>
        </authorList>
    </citation>
    <scope>NUCLEOTIDE SEQUENCE [LARGE SCALE GENOMIC DNA]</scope>
    <source>
        <strain evidence="4">cv. Tak-1 and cv. Tak-2</strain>
        <tissue evidence="3">Whole gametophyte</tissue>
    </source>
</reference>
<dbReference type="InterPro" id="IPR005334">
    <property type="entry name" value="Tctex-1-like"/>
</dbReference>
<dbReference type="Pfam" id="PF03645">
    <property type="entry name" value="Tctex-1"/>
    <property type="match status" value="1"/>
</dbReference>
<evidence type="ECO:0000256" key="1">
    <source>
        <dbReference type="ARBA" id="ARBA00005361"/>
    </source>
</evidence>
<dbReference type="InterPro" id="IPR038586">
    <property type="entry name" value="Tctex-1-like_sf"/>
</dbReference>
<dbReference type="CDD" id="cd21459">
    <property type="entry name" value="DLC-like_TCTEX1D2"/>
    <property type="match status" value="1"/>
</dbReference>
<dbReference type="Proteomes" id="UP001162541">
    <property type="component" value="Chromosome 5"/>
</dbReference>
<proteinExistence type="inferred from homology"/>
<dbReference type="FunFam" id="3.30.1140.40:FF:000003">
    <property type="entry name" value="tctex1 domain-containing protein 2"/>
    <property type="match status" value="1"/>
</dbReference>
<evidence type="ECO:0000313" key="2">
    <source>
        <dbReference type="EMBL" id="BBN11826.1"/>
    </source>
</evidence>
<dbReference type="GO" id="GO:0045505">
    <property type="term" value="F:dynein intermediate chain binding"/>
    <property type="evidence" value="ECO:0007669"/>
    <property type="project" value="TreeGrafter"/>
</dbReference>
<dbReference type="Gene3D" id="3.30.1140.40">
    <property type="entry name" value="Tctex-1"/>
    <property type="match status" value="1"/>
</dbReference>
<protein>
    <recommendedName>
        <fullName evidence="6">Dynein light chain</fullName>
    </recommendedName>
</protein>
<keyword evidence="4" id="KW-1185">Reference proteome</keyword>
<dbReference type="EMBL" id="AP019870">
    <property type="protein sequence ID" value="BBN11826.1"/>
    <property type="molecule type" value="Genomic_DNA"/>
</dbReference>
<dbReference type="AlphaFoldDB" id="A0A176W661"/>
<evidence type="ECO:0000313" key="4">
    <source>
        <dbReference type="Proteomes" id="UP000077202"/>
    </source>
</evidence>
<dbReference type="GO" id="GO:0007018">
    <property type="term" value="P:microtubule-based movement"/>
    <property type="evidence" value="ECO:0007669"/>
    <property type="project" value="TreeGrafter"/>
</dbReference>
<dbReference type="EMBL" id="LVLJ01001709">
    <property type="protein sequence ID" value="OAE28567.1"/>
    <property type="molecule type" value="Genomic_DNA"/>
</dbReference>
<gene>
    <name evidence="3" type="ORF">AXG93_2175s1510</name>
    <name evidence="2" type="ORF">Mp_5g15070</name>
</gene>
<dbReference type="GO" id="GO:0005868">
    <property type="term" value="C:cytoplasmic dynein complex"/>
    <property type="evidence" value="ECO:0007669"/>
    <property type="project" value="TreeGrafter"/>
</dbReference>
<dbReference type="Proteomes" id="UP000077202">
    <property type="component" value="Unassembled WGS sequence"/>
</dbReference>
<reference evidence="5" key="3">
    <citation type="journal article" date="2020" name="Curr. Biol.">
        <title>Chromatin organization in early land plants reveals an ancestral association between H3K27me3, transposons, and constitutive heterochromatin.</title>
        <authorList>
            <person name="Montgomery S.A."/>
            <person name="Tanizawa Y."/>
            <person name="Galik B."/>
            <person name="Wang N."/>
            <person name="Ito T."/>
            <person name="Mochizuki T."/>
            <person name="Akimcheva S."/>
            <person name="Bowman J.L."/>
            <person name="Cognat V."/>
            <person name="Marechal-Drouard L."/>
            <person name="Ekker H."/>
            <person name="Hong S.F."/>
            <person name="Kohchi T."/>
            <person name="Lin S.S."/>
            <person name="Liu L.D."/>
            <person name="Nakamura Y."/>
            <person name="Valeeva L.R."/>
            <person name="Shakirov E.V."/>
            <person name="Shippen D.E."/>
            <person name="Wei W.L."/>
            <person name="Yagura M."/>
            <person name="Yamaoka S."/>
            <person name="Yamato K.T."/>
            <person name="Liu C."/>
            <person name="Berger F."/>
        </authorList>
    </citation>
    <scope>NUCLEOTIDE SEQUENCE [LARGE SCALE GENOMIC DNA]</scope>
    <source>
        <strain evidence="5">Tak-1</strain>
    </source>
</reference>
<dbReference type="PANTHER" id="PTHR21255">
    <property type="entry name" value="T-COMPLEX-ASSOCIATED-TESTIS-EXPRESSED 1/ DYNEIN LIGHT CHAIN"/>
    <property type="match status" value="1"/>
</dbReference>
<dbReference type="GO" id="GO:0005737">
    <property type="term" value="C:cytoplasm"/>
    <property type="evidence" value="ECO:0007669"/>
    <property type="project" value="TreeGrafter"/>
</dbReference>
<name>A0A176W661_MARPO</name>
<comment type="similarity">
    <text evidence="1">Belongs to the dynein light chain Tctex-type family.</text>
</comment>
<evidence type="ECO:0008006" key="6">
    <source>
        <dbReference type="Google" id="ProtNLM"/>
    </source>
</evidence>
<evidence type="ECO:0000313" key="5">
    <source>
        <dbReference type="Proteomes" id="UP001162541"/>
    </source>
</evidence>